<keyword evidence="2" id="KW-1185">Reference proteome</keyword>
<protein>
    <recommendedName>
        <fullName evidence="3">Serine/threonine-protein kinase RsbW</fullName>
    </recommendedName>
</protein>
<name>A0A1H6FK58_THEAL</name>
<dbReference type="Gene3D" id="3.30.565.10">
    <property type="entry name" value="Histidine kinase-like ATPase, C-terminal domain"/>
    <property type="match status" value="1"/>
</dbReference>
<dbReference type="EMBL" id="FNWJ01000001">
    <property type="protein sequence ID" value="SEH11241.1"/>
    <property type="molecule type" value="Genomic_DNA"/>
</dbReference>
<organism evidence="1 2">
    <name type="scientific">Thermoleophilum album</name>
    <dbReference type="NCBI Taxonomy" id="29539"/>
    <lineage>
        <taxon>Bacteria</taxon>
        <taxon>Bacillati</taxon>
        <taxon>Actinomycetota</taxon>
        <taxon>Thermoleophilia</taxon>
        <taxon>Thermoleophilales</taxon>
        <taxon>Thermoleophilaceae</taxon>
        <taxon>Thermoleophilum</taxon>
    </lineage>
</organism>
<evidence type="ECO:0008006" key="3">
    <source>
        <dbReference type="Google" id="ProtNLM"/>
    </source>
</evidence>
<sequence length="139" mass="15228">MAEIGEQAARSSAPRRRDVKLTIPPRSDYLLLTRLALAAICRAADLDLAEVADLKLAVTEAAGAFMDPDDHPSQTDDGEPTLAISYALSGEELRIEITARDDRQPRPLPELAQALIAATVDEFEVSDRGLTLVKHLRRR</sequence>
<evidence type="ECO:0000313" key="2">
    <source>
        <dbReference type="Proteomes" id="UP000222056"/>
    </source>
</evidence>
<dbReference type="STRING" id="29539.SAMN02745716_0703"/>
<reference evidence="2" key="1">
    <citation type="submission" date="2016-10" db="EMBL/GenBank/DDBJ databases">
        <authorList>
            <person name="Varghese N."/>
            <person name="Submissions S."/>
        </authorList>
    </citation>
    <scope>NUCLEOTIDE SEQUENCE [LARGE SCALE GENOMIC DNA]</scope>
    <source>
        <strain evidence="2">ATCC 35263</strain>
    </source>
</reference>
<accession>A0A1H6FK58</accession>
<dbReference type="AlphaFoldDB" id="A0A1H6FK58"/>
<dbReference type="Proteomes" id="UP000222056">
    <property type="component" value="Unassembled WGS sequence"/>
</dbReference>
<gene>
    <name evidence="1" type="ORF">SAMN02745716_0703</name>
</gene>
<evidence type="ECO:0000313" key="1">
    <source>
        <dbReference type="EMBL" id="SEH11241.1"/>
    </source>
</evidence>
<dbReference type="InterPro" id="IPR036890">
    <property type="entry name" value="HATPase_C_sf"/>
</dbReference>
<dbReference type="RefSeq" id="WP_093116258.1">
    <property type="nucleotide sequence ID" value="NZ_FNWJ01000001.1"/>
</dbReference>
<proteinExistence type="predicted"/>